<dbReference type="RefSeq" id="WP_004648969.1">
    <property type="nucleotide sequence ID" value="NZ_KB849164.1"/>
</dbReference>
<dbReference type="AlphaFoldDB" id="N8NYZ7"/>
<name>N8NYZ7_9GAMM</name>
<dbReference type="EMBL" id="APOH01000015">
    <property type="protein sequence ID" value="ENU19581.1"/>
    <property type="molecule type" value="Genomic_DNA"/>
</dbReference>
<dbReference type="PATRIC" id="fig|1217715.3.peg.2378"/>
<dbReference type="HOGENOM" id="CLU_1159124_0_0_6"/>
<dbReference type="eggNOG" id="ENOG503344E">
    <property type="taxonomic scope" value="Bacteria"/>
</dbReference>
<evidence type="ECO:0000313" key="2">
    <source>
        <dbReference type="Proteomes" id="UP000013086"/>
    </source>
</evidence>
<protein>
    <submittedName>
        <fullName evidence="1">Uncharacterized protein</fullName>
    </submittedName>
</protein>
<dbReference type="Proteomes" id="UP000013086">
    <property type="component" value="Unassembled WGS sequence"/>
</dbReference>
<evidence type="ECO:0000313" key="1">
    <source>
        <dbReference type="EMBL" id="ENU19581.1"/>
    </source>
</evidence>
<accession>N8NYZ7</accession>
<sequence length="254" mass="28954">MHDFDGTNPLLEALGDEPEINEIALTNASPFIIVEPLQEIVFNDALKVAAINQRLNEKRISAFLSHALSNKEQPLNMTVQERYCLMLKYVEKQSATLFSTDADFSKCYLHSEENWQPEISHNGITVRQLVGREAEYLEEHCANAAEWIACMLAFQISYDGHEKLSELPNRSANDSEFIKQFSERLEFLKKQAQSDFDLIYQDFITLNNQLFTMIHLNVSNQGLVISRGADDAPLRFRPAAAFFGIIKELDQSFA</sequence>
<proteinExistence type="predicted"/>
<gene>
    <name evidence="1" type="ORF">F994_02441</name>
</gene>
<comment type="caution">
    <text evidence="1">The sequence shown here is derived from an EMBL/GenBank/DDBJ whole genome shotgun (WGS) entry which is preliminary data.</text>
</comment>
<organism evidence="1 2">
    <name type="scientific">Acinetobacter bohemicus ANC 3994</name>
    <dbReference type="NCBI Taxonomy" id="1217715"/>
    <lineage>
        <taxon>Bacteria</taxon>
        <taxon>Pseudomonadati</taxon>
        <taxon>Pseudomonadota</taxon>
        <taxon>Gammaproteobacteria</taxon>
        <taxon>Moraxellales</taxon>
        <taxon>Moraxellaceae</taxon>
        <taxon>Acinetobacter</taxon>
    </lineage>
</organism>
<reference evidence="1 2" key="1">
    <citation type="submission" date="2013-02" db="EMBL/GenBank/DDBJ databases">
        <title>The Genome Sequence of Acinetobacter sp. ANC 3994.</title>
        <authorList>
            <consortium name="The Broad Institute Genome Sequencing Platform"/>
            <consortium name="The Broad Institute Genome Sequencing Center for Infectious Disease"/>
            <person name="Cerqueira G."/>
            <person name="Feldgarden M."/>
            <person name="Courvalin P."/>
            <person name="Perichon B."/>
            <person name="Grillot-Courvalin C."/>
            <person name="Clermont D."/>
            <person name="Rocha E."/>
            <person name="Yoon E.-J."/>
            <person name="Nemec A."/>
            <person name="Walker B."/>
            <person name="Young S.K."/>
            <person name="Zeng Q."/>
            <person name="Gargeya S."/>
            <person name="Fitzgerald M."/>
            <person name="Haas B."/>
            <person name="Abouelleil A."/>
            <person name="Alvarado L."/>
            <person name="Arachchi H.M."/>
            <person name="Berlin A.M."/>
            <person name="Chapman S.B."/>
            <person name="Dewar J."/>
            <person name="Goldberg J."/>
            <person name="Griggs A."/>
            <person name="Gujja S."/>
            <person name="Hansen M."/>
            <person name="Howarth C."/>
            <person name="Imamovic A."/>
            <person name="Larimer J."/>
            <person name="McCowan C."/>
            <person name="Murphy C."/>
            <person name="Neiman D."/>
            <person name="Pearson M."/>
            <person name="Priest M."/>
            <person name="Roberts A."/>
            <person name="Saif S."/>
            <person name="Shea T."/>
            <person name="Sisk P."/>
            <person name="Sykes S."/>
            <person name="Wortman J."/>
            <person name="Nusbaum C."/>
            <person name="Birren B."/>
        </authorList>
    </citation>
    <scope>NUCLEOTIDE SEQUENCE [LARGE SCALE GENOMIC DNA]</scope>
    <source>
        <strain evidence="1 2">ANC 3994</strain>
    </source>
</reference>